<comment type="caution">
    <text evidence="6">The sequence shown here is derived from an EMBL/GenBank/DDBJ whole genome shotgun (WGS) entry which is preliminary data.</text>
</comment>
<dbReference type="PANTHER" id="PTHR30632">
    <property type="entry name" value="MOLYBDATE-BINDING PERIPLASMIC PROTEIN"/>
    <property type="match status" value="1"/>
</dbReference>
<dbReference type="InterPro" id="IPR005950">
    <property type="entry name" value="ModA"/>
</dbReference>
<keyword evidence="3 5" id="KW-0732">Signal</keyword>
<keyword evidence="4" id="KW-0500">Molybdenum</keyword>
<dbReference type="Proteomes" id="UP000530424">
    <property type="component" value="Unassembled WGS sequence"/>
</dbReference>
<feature type="signal peptide" evidence="5">
    <location>
        <begin position="1"/>
        <end position="22"/>
    </location>
</feature>
<dbReference type="GO" id="GO:0046872">
    <property type="term" value="F:metal ion binding"/>
    <property type="evidence" value="ECO:0007669"/>
    <property type="project" value="UniProtKB-KW"/>
</dbReference>
<proteinExistence type="inferred from homology"/>
<dbReference type="GO" id="GO:0030973">
    <property type="term" value="F:molybdate ion binding"/>
    <property type="evidence" value="ECO:0007669"/>
    <property type="project" value="TreeGrafter"/>
</dbReference>
<feature type="binding site" evidence="4">
    <location>
        <position position="69"/>
    </location>
    <ligand>
        <name>molybdate</name>
        <dbReference type="ChEBI" id="CHEBI:36264"/>
    </ligand>
</feature>
<dbReference type="RefSeq" id="WP_179669035.1">
    <property type="nucleotide sequence ID" value="NZ_JACCFP010000001.1"/>
</dbReference>
<comment type="similarity">
    <text evidence="1">Belongs to the bacterial solute-binding protein ModA family.</text>
</comment>
<feature type="binding site" evidence="4">
    <location>
        <position position="41"/>
    </location>
    <ligand>
        <name>molybdate</name>
        <dbReference type="ChEBI" id="CHEBI:36264"/>
    </ligand>
</feature>
<dbReference type="Gene3D" id="3.40.190.10">
    <property type="entry name" value="Periplasmic binding protein-like II"/>
    <property type="match status" value="2"/>
</dbReference>
<dbReference type="PANTHER" id="PTHR30632:SF0">
    <property type="entry name" value="SULFATE-BINDING PROTEIN"/>
    <property type="match status" value="1"/>
</dbReference>
<dbReference type="InterPro" id="IPR050682">
    <property type="entry name" value="ModA/WtpA"/>
</dbReference>
<keyword evidence="7" id="KW-1185">Reference proteome</keyword>
<dbReference type="AlphaFoldDB" id="A0A853C3G8"/>
<gene>
    <name evidence="6" type="ORF">HNR19_003398</name>
</gene>
<dbReference type="NCBIfam" id="TIGR01256">
    <property type="entry name" value="modA"/>
    <property type="match status" value="1"/>
</dbReference>
<evidence type="ECO:0000256" key="5">
    <source>
        <dbReference type="SAM" id="SignalP"/>
    </source>
</evidence>
<reference evidence="6 7" key="1">
    <citation type="submission" date="2020-07" db="EMBL/GenBank/DDBJ databases">
        <title>Sequencing the genomes of 1000 actinobacteria strains.</title>
        <authorList>
            <person name="Klenk H.-P."/>
        </authorList>
    </citation>
    <scope>NUCLEOTIDE SEQUENCE [LARGE SCALE GENOMIC DNA]</scope>
    <source>
        <strain evidence="6 7">DSM 103833</strain>
    </source>
</reference>
<evidence type="ECO:0000256" key="3">
    <source>
        <dbReference type="ARBA" id="ARBA00022729"/>
    </source>
</evidence>
<accession>A0A853C3G8</accession>
<sequence>MRRTAAAAAAALLLLPAGCGWGGTDGDGDEGTTLTVLAASSLTDVFEELAADFEAEHEGVDVELVFGSSTDLAEQAADGAPVDVLATADRESMTIAVEAGAIGNYGPFASNELVLVTPDANPAGITSLDDLDGATWVRCADEAPCGKVAVAVLAANDFDAEPASLEEDARTTLDKVVAGEADAALVYASDARSAGDDVTTVRIPGSAQHRATYLIGTPTVMVADEDASPGGGELLAQEFLLLVLGETGRAVLADAGFGLP</sequence>
<evidence type="ECO:0000256" key="1">
    <source>
        <dbReference type="ARBA" id="ARBA00009175"/>
    </source>
</evidence>
<dbReference type="SUPFAM" id="SSF53850">
    <property type="entry name" value="Periplasmic binding protein-like II"/>
    <property type="match status" value="1"/>
</dbReference>
<dbReference type="Pfam" id="PF13531">
    <property type="entry name" value="SBP_bac_11"/>
    <property type="match status" value="1"/>
</dbReference>
<feature type="binding site" evidence="4">
    <location>
        <position position="187"/>
    </location>
    <ligand>
        <name>molybdate</name>
        <dbReference type="ChEBI" id="CHEBI:36264"/>
    </ligand>
</feature>
<evidence type="ECO:0000256" key="4">
    <source>
        <dbReference type="PIRSR" id="PIRSR004846-1"/>
    </source>
</evidence>
<protein>
    <submittedName>
        <fullName evidence="6">Molybdate transport system substrate-binding protein</fullName>
    </submittedName>
</protein>
<evidence type="ECO:0000256" key="2">
    <source>
        <dbReference type="ARBA" id="ARBA00022723"/>
    </source>
</evidence>
<name>A0A853C3G8_9ACTN</name>
<feature type="chain" id="PRO_5039655750" evidence="5">
    <location>
        <begin position="23"/>
        <end position="260"/>
    </location>
</feature>
<keyword evidence="2 4" id="KW-0479">Metal-binding</keyword>
<evidence type="ECO:0000313" key="7">
    <source>
        <dbReference type="Proteomes" id="UP000530424"/>
    </source>
</evidence>
<organism evidence="6 7">
    <name type="scientific">Nocardioides thalensis</name>
    <dbReference type="NCBI Taxonomy" id="1914755"/>
    <lineage>
        <taxon>Bacteria</taxon>
        <taxon>Bacillati</taxon>
        <taxon>Actinomycetota</taxon>
        <taxon>Actinomycetes</taxon>
        <taxon>Propionibacteriales</taxon>
        <taxon>Nocardioidaceae</taxon>
        <taxon>Nocardioides</taxon>
    </lineage>
</organism>
<dbReference type="EMBL" id="JACCFP010000001">
    <property type="protein sequence ID" value="NYJ02700.1"/>
    <property type="molecule type" value="Genomic_DNA"/>
</dbReference>
<dbReference type="GO" id="GO:0015689">
    <property type="term" value="P:molybdate ion transport"/>
    <property type="evidence" value="ECO:0007669"/>
    <property type="project" value="InterPro"/>
</dbReference>
<evidence type="ECO:0000313" key="6">
    <source>
        <dbReference type="EMBL" id="NYJ02700.1"/>
    </source>
</evidence>
<dbReference type="PIRSF" id="PIRSF004846">
    <property type="entry name" value="ModA"/>
    <property type="match status" value="1"/>
</dbReference>